<dbReference type="InterPro" id="IPR003382">
    <property type="entry name" value="Flavoprotein"/>
</dbReference>
<name>Q7U9F7_PARMW</name>
<gene>
    <name evidence="7" type="primary">dfp (coaBC)</name>
    <name evidence="3" type="synonym">coaBC</name>
    <name evidence="7" type="ordered locus">SYNW0301</name>
</gene>
<dbReference type="EMBL" id="BX569689">
    <property type="protein sequence ID" value="CAE06816.1"/>
    <property type="molecule type" value="Genomic_DNA"/>
</dbReference>
<dbReference type="EC" id="4.1.1.36" evidence="3"/>
<dbReference type="KEGG" id="syw:SYNW0301"/>
<dbReference type="eggNOG" id="COG0452">
    <property type="taxonomic scope" value="Bacteria"/>
</dbReference>
<protein>
    <recommendedName>
        <fullName evidence="3">Coenzyme A biosynthesis bifunctional protein CoaBC</fullName>
    </recommendedName>
    <alternativeName>
        <fullName evidence="3">DNA/pantothenate metabolism flavoprotein</fullName>
    </alternativeName>
    <alternativeName>
        <fullName evidence="3">Phosphopantothenoylcysteine synthetase/decarboxylase</fullName>
        <shortName evidence="3">PPCS-PPCDC</shortName>
    </alternativeName>
    <domain>
        <recommendedName>
            <fullName evidence="3">Phosphopantothenoylcysteine decarboxylase</fullName>
            <shortName evidence="3">PPC decarboxylase</shortName>
            <shortName evidence="3">PPC-DC</shortName>
            <ecNumber evidence="3">4.1.1.36</ecNumber>
        </recommendedName>
        <alternativeName>
            <fullName evidence="3">CoaC</fullName>
        </alternativeName>
    </domain>
    <domain>
        <recommendedName>
            <fullName evidence="3">Phosphopantothenate--cysteine ligase</fullName>
            <ecNumber evidence="3">6.3.2.5</ecNumber>
        </recommendedName>
        <alternativeName>
            <fullName evidence="3">CoaB</fullName>
        </alternativeName>
        <alternativeName>
            <fullName evidence="3">Phosphopantothenoylcysteine synthetase</fullName>
            <shortName evidence="3">PPC synthetase</shortName>
            <shortName evidence="3">PPC-S</shortName>
        </alternativeName>
    </domain>
</protein>
<feature type="binding site" evidence="3">
    <location>
        <position position="310"/>
    </location>
    <ligand>
        <name>CTP</name>
        <dbReference type="ChEBI" id="CHEBI:37563"/>
    </ligand>
</feature>
<dbReference type="HOGENOM" id="CLU_033319_0_1_3"/>
<feature type="binding site" evidence="3">
    <location>
        <position position="347"/>
    </location>
    <ligand>
        <name>CTP</name>
        <dbReference type="ChEBI" id="CHEBI:37563"/>
    </ligand>
</feature>
<feature type="domain" description="Flavoprotein" evidence="5">
    <location>
        <begin position="13"/>
        <end position="148"/>
    </location>
</feature>
<keyword evidence="2 3" id="KW-0456">Lyase</keyword>
<dbReference type="PANTHER" id="PTHR14359">
    <property type="entry name" value="HOMO-OLIGOMERIC FLAVIN CONTAINING CYS DECARBOXYLASE FAMILY"/>
    <property type="match status" value="1"/>
</dbReference>
<dbReference type="SUPFAM" id="SSF102645">
    <property type="entry name" value="CoaB-like"/>
    <property type="match status" value="1"/>
</dbReference>
<feature type="binding site" evidence="3">
    <location>
        <position position="296"/>
    </location>
    <ligand>
        <name>CTP</name>
        <dbReference type="ChEBI" id="CHEBI:37563"/>
    </ligand>
</feature>
<dbReference type="RefSeq" id="WP_011127175.1">
    <property type="nucleotide sequence ID" value="NC_005070.1"/>
</dbReference>
<evidence type="ECO:0000313" key="7">
    <source>
        <dbReference type="EMBL" id="CAE06816.1"/>
    </source>
</evidence>
<dbReference type="SUPFAM" id="SSF52507">
    <property type="entry name" value="Homo-oligomeric flavin-containing Cys decarboxylases, HFCD"/>
    <property type="match status" value="1"/>
</dbReference>
<comment type="similarity">
    <text evidence="3 4">In the N-terminal section; belongs to the HFCD (homo-oligomeric flavin containing Cys decarboxylase) superfamily.</text>
</comment>
<dbReference type="Proteomes" id="UP000001422">
    <property type="component" value="Chromosome"/>
</dbReference>
<feature type="region of interest" description="Phosphopantothenate--cysteine ligase" evidence="3">
    <location>
        <begin position="206"/>
        <end position="435"/>
    </location>
</feature>
<proteinExistence type="inferred from homology"/>
<keyword evidence="3" id="KW-0511">Multifunctional enzyme</keyword>
<feature type="active site" description="Proton donor" evidence="3">
    <location>
        <position position="166"/>
    </location>
</feature>
<evidence type="ECO:0000259" key="6">
    <source>
        <dbReference type="Pfam" id="PF04127"/>
    </source>
</evidence>
<dbReference type="GO" id="GO:0071513">
    <property type="term" value="C:phosphopantothenoylcysteine decarboxylase complex"/>
    <property type="evidence" value="ECO:0007669"/>
    <property type="project" value="TreeGrafter"/>
</dbReference>
<dbReference type="GO" id="GO:0004633">
    <property type="term" value="F:phosphopantothenoylcysteine decarboxylase activity"/>
    <property type="evidence" value="ECO:0007669"/>
    <property type="project" value="UniProtKB-UniRule"/>
</dbReference>
<dbReference type="GO" id="GO:0015941">
    <property type="term" value="P:pantothenate catabolic process"/>
    <property type="evidence" value="ECO:0007669"/>
    <property type="project" value="InterPro"/>
</dbReference>
<dbReference type="InterPro" id="IPR007085">
    <property type="entry name" value="DNA/pantothenate-metab_flavo_C"/>
</dbReference>
<evidence type="ECO:0000313" key="8">
    <source>
        <dbReference type="Proteomes" id="UP000001422"/>
    </source>
</evidence>
<comment type="function">
    <text evidence="3">Catalyzes two sequential steps in the biosynthesis of coenzyme A. In the first step cysteine is conjugated to 4'-phosphopantothenate to form 4-phosphopantothenoylcysteine. In the second step the latter compound is decarboxylated to form 4'-phosphopantotheine.</text>
</comment>
<dbReference type="EC" id="6.3.2.5" evidence="3"/>
<organism evidence="7 8">
    <name type="scientific">Parasynechococcus marenigrum (strain WH8102)</name>
    <dbReference type="NCBI Taxonomy" id="84588"/>
    <lineage>
        <taxon>Bacteria</taxon>
        <taxon>Bacillati</taxon>
        <taxon>Cyanobacteriota</taxon>
        <taxon>Cyanophyceae</taxon>
        <taxon>Synechococcales</taxon>
        <taxon>Prochlorococcaceae</taxon>
        <taxon>Parasynechococcus</taxon>
        <taxon>Parasynechococcus marenigrum</taxon>
    </lineage>
</organism>
<dbReference type="Pfam" id="PF04127">
    <property type="entry name" value="DFP"/>
    <property type="match status" value="1"/>
</dbReference>
<keyword evidence="1 3" id="KW-0210">Decarboxylase</keyword>
<dbReference type="Pfam" id="PF02441">
    <property type="entry name" value="Flavoprotein"/>
    <property type="match status" value="1"/>
</dbReference>
<evidence type="ECO:0000256" key="2">
    <source>
        <dbReference type="ARBA" id="ARBA00023239"/>
    </source>
</evidence>
<dbReference type="Gene3D" id="3.40.50.10300">
    <property type="entry name" value="CoaB-like"/>
    <property type="match status" value="1"/>
</dbReference>
<dbReference type="GO" id="GO:0015937">
    <property type="term" value="P:coenzyme A biosynthetic process"/>
    <property type="evidence" value="ECO:0007669"/>
    <property type="project" value="UniProtKB-UniRule"/>
</dbReference>
<feature type="region of interest" description="Phosphopantothenoylcysteine decarboxylase" evidence="3">
    <location>
        <begin position="1"/>
        <end position="205"/>
    </location>
</feature>
<feature type="binding site" evidence="3">
    <location>
        <position position="368"/>
    </location>
    <ligand>
        <name>CTP</name>
        <dbReference type="ChEBI" id="CHEBI:37563"/>
    </ligand>
</feature>
<dbReference type="GO" id="GO:0004632">
    <property type="term" value="F:phosphopantothenate--cysteine ligase activity"/>
    <property type="evidence" value="ECO:0007669"/>
    <property type="project" value="UniProtKB-UniRule"/>
</dbReference>
<dbReference type="InterPro" id="IPR035929">
    <property type="entry name" value="CoaB-like_sf"/>
</dbReference>
<comment type="catalytic activity">
    <reaction evidence="3 4">
        <text>N-[(R)-4-phosphopantothenoyl]-L-cysteine + H(+) = (R)-4'-phosphopantetheine + CO2</text>
        <dbReference type="Rhea" id="RHEA:16793"/>
        <dbReference type="ChEBI" id="CHEBI:15378"/>
        <dbReference type="ChEBI" id="CHEBI:16526"/>
        <dbReference type="ChEBI" id="CHEBI:59458"/>
        <dbReference type="ChEBI" id="CHEBI:61723"/>
        <dbReference type="EC" id="4.1.1.36"/>
    </reaction>
</comment>
<comment type="pathway">
    <text evidence="3 4">Cofactor biosynthesis; coenzyme A biosynthesis; CoA from (R)-pantothenate: step 3/5.</text>
</comment>
<accession>Q7U9F7</accession>
<evidence type="ECO:0000256" key="4">
    <source>
        <dbReference type="RuleBase" id="RU364078"/>
    </source>
</evidence>
<feature type="binding site" evidence="3">
    <location>
        <position position="364"/>
    </location>
    <ligand>
        <name>CTP</name>
        <dbReference type="ChEBI" id="CHEBI:37563"/>
    </ligand>
</feature>
<keyword evidence="8" id="KW-1185">Reference proteome</keyword>
<dbReference type="GO" id="GO:0046872">
    <property type="term" value="F:metal ion binding"/>
    <property type="evidence" value="ECO:0007669"/>
    <property type="project" value="UniProtKB-KW"/>
</dbReference>
<sequence>MRTEVSTPLKGRRLLVAVSGSIAAVKTPLLVSALVKAGAEVRCLVTPSAAKLVSPLALATLSRHRCYTENVEWDSSCSRPLHIELAEWAELVLLAPLSATSLSRWSQGSADGLLASVLLACECPVLPAIAMNTAMWSHPAVQRNWQIVQTFPGVVPLMPQPGLLACDRLGEGRMADPMLIELAASSLFSRCDAGPVATQDWSGRRLLVSAGPTVEPIDQARLITNRSSGAMGVLLAQAARLRGAEVVLVHGPLQVPEPWLESLHCHPVSSAAEMQAVLEQQQPGVDAIAMAAAIADLRRDATANGSADGKVSKANLAVQLTDGWELVPDLLQGLAARRPAGQLILGFAALTGDDNVLRRIGEEKRLRKGCDLLLVNPIDRPGQGFSMPYNGGWLLGDGWTKQLPVTGKLQLAHQLLDTLLDVSQQVPSSPVPAGQ</sequence>
<keyword evidence="3" id="KW-0479">Metal-binding</keyword>
<evidence type="ECO:0000256" key="3">
    <source>
        <dbReference type="HAMAP-Rule" id="MF_02225"/>
    </source>
</evidence>
<dbReference type="GO" id="GO:0010181">
    <property type="term" value="F:FMN binding"/>
    <property type="evidence" value="ECO:0007669"/>
    <property type="project" value="UniProtKB-UniRule"/>
</dbReference>
<feature type="domain" description="DNA/pantothenate metabolism flavoprotein C-terminal" evidence="6">
    <location>
        <begin position="202"/>
        <end position="420"/>
    </location>
</feature>
<feature type="binding site" evidence="3">
    <location>
        <begin position="328"/>
        <end position="331"/>
    </location>
    <ligand>
        <name>CTP</name>
        <dbReference type="ChEBI" id="CHEBI:37563"/>
    </ligand>
</feature>
<comment type="function">
    <text evidence="4">Catalyzes two steps in the biosynthesis of coenzyme A. In the first step cysteine is conjugated to 4'-phosphopantothenate to form 4-phosphopantothenoylcysteine, in the latter compound is decarboxylated to form 4'-phosphopantotheine.</text>
</comment>
<dbReference type="Gene3D" id="3.40.50.1950">
    <property type="entry name" value="Flavin prenyltransferase-like"/>
    <property type="match status" value="1"/>
</dbReference>
<comment type="cofactor">
    <cofactor evidence="3">
        <name>FMN</name>
        <dbReference type="ChEBI" id="CHEBI:58210"/>
    </cofactor>
    <text evidence="3">Binds 1 FMN per subunit.</text>
</comment>
<dbReference type="InterPro" id="IPR036551">
    <property type="entry name" value="Flavin_trans-like"/>
</dbReference>
<dbReference type="UniPathway" id="UPA00241">
    <property type="reaction ID" value="UER00353"/>
</dbReference>
<comment type="caution">
    <text evidence="3">Lacks conserved residue(s) required for the propagation of feature annotation.</text>
</comment>
<dbReference type="PANTHER" id="PTHR14359:SF6">
    <property type="entry name" value="PHOSPHOPANTOTHENOYLCYSTEINE DECARBOXYLASE"/>
    <property type="match status" value="1"/>
</dbReference>
<keyword evidence="3 4" id="KW-0288">FMN</keyword>
<dbReference type="STRING" id="84588.SYNW0301"/>
<dbReference type="AlphaFoldDB" id="Q7U9F7"/>
<keyword evidence="3 4" id="KW-0285">Flavoprotein</keyword>
<dbReference type="InterPro" id="IPR005252">
    <property type="entry name" value="CoaBC"/>
</dbReference>
<dbReference type="NCBIfam" id="TIGR00521">
    <property type="entry name" value="coaBC_dfp"/>
    <property type="match status" value="1"/>
</dbReference>
<keyword evidence="3" id="KW-0460">Magnesium</keyword>
<reference evidence="7 8" key="1">
    <citation type="journal article" date="2003" name="Nature">
        <title>The genome of a motile marine Synechococcus.</title>
        <authorList>
            <person name="Palenik B."/>
            <person name="Brahamsha B."/>
            <person name="Larimer F."/>
            <person name="Land M."/>
            <person name="Hauser L."/>
            <person name="Chain P."/>
            <person name="Lamerdin J."/>
            <person name="Regala W."/>
            <person name="Allen E.A."/>
            <person name="McCarren J."/>
            <person name="Paulsen I."/>
            <person name="Dufresne A."/>
            <person name="Partensky F."/>
            <person name="Webb E."/>
            <person name="Waterbury J."/>
        </authorList>
    </citation>
    <scope>NUCLEOTIDE SEQUENCE [LARGE SCALE GENOMIC DNA]</scope>
    <source>
        <strain evidence="7 8">WH8102</strain>
    </source>
</reference>
<dbReference type="HAMAP" id="MF_02225">
    <property type="entry name" value="CoaBC"/>
    <property type="match status" value="1"/>
</dbReference>
<comment type="catalytic activity">
    <reaction evidence="3 4">
        <text>(R)-4'-phosphopantothenate + L-cysteine + CTP = N-[(R)-4-phosphopantothenoyl]-L-cysteine + CMP + diphosphate + H(+)</text>
        <dbReference type="Rhea" id="RHEA:19397"/>
        <dbReference type="ChEBI" id="CHEBI:10986"/>
        <dbReference type="ChEBI" id="CHEBI:15378"/>
        <dbReference type="ChEBI" id="CHEBI:33019"/>
        <dbReference type="ChEBI" id="CHEBI:35235"/>
        <dbReference type="ChEBI" id="CHEBI:37563"/>
        <dbReference type="ChEBI" id="CHEBI:59458"/>
        <dbReference type="ChEBI" id="CHEBI:60377"/>
        <dbReference type="EC" id="6.3.2.5"/>
    </reaction>
</comment>
<evidence type="ECO:0000256" key="1">
    <source>
        <dbReference type="ARBA" id="ARBA00022793"/>
    </source>
</evidence>
<comment type="pathway">
    <text evidence="3 4">Cofactor biosynthesis; coenzyme A biosynthesis; CoA from (R)-pantothenate: step 2/5.</text>
</comment>
<keyword evidence="3 4" id="KW-0436">Ligase</keyword>
<comment type="cofactor">
    <cofactor evidence="3">
        <name>Mg(2+)</name>
        <dbReference type="ChEBI" id="CHEBI:18420"/>
    </cofactor>
</comment>
<evidence type="ECO:0000259" key="5">
    <source>
        <dbReference type="Pfam" id="PF02441"/>
    </source>
</evidence>
<comment type="similarity">
    <text evidence="3 4">In the C-terminal section; belongs to the PPC synthetase family.</text>
</comment>